<protein>
    <submittedName>
        <fullName evidence="1">Uncharacterized protein</fullName>
    </submittedName>
</protein>
<reference evidence="1" key="1">
    <citation type="submission" date="2022-09" db="EMBL/GenBank/DDBJ databases">
        <title>Fusarium specimens isolated from Avocado Roots.</title>
        <authorList>
            <person name="Stajich J."/>
            <person name="Roper C."/>
            <person name="Heimlech-Rivalta G."/>
        </authorList>
    </citation>
    <scope>NUCLEOTIDE SEQUENCE</scope>
    <source>
        <strain evidence="1">CF00095</strain>
    </source>
</reference>
<dbReference type="Proteomes" id="UP001152024">
    <property type="component" value="Unassembled WGS sequence"/>
</dbReference>
<comment type="caution">
    <text evidence="1">The sequence shown here is derived from an EMBL/GenBank/DDBJ whole genome shotgun (WGS) entry which is preliminary data.</text>
</comment>
<organism evidence="1 2">
    <name type="scientific">Fusarium equiseti</name>
    <name type="common">Fusarium scirpi</name>
    <dbReference type="NCBI Taxonomy" id="61235"/>
    <lineage>
        <taxon>Eukaryota</taxon>
        <taxon>Fungi</taxon>
        <taxon>Dikarya</taxon>
        <taxon>Ascomycota</taxon>
        <taxon>Pezizomycotina</taxon>
        <taxon>Sordariomycetes</taxon>
        <taxon>Hypocreomycetidae</taxon>
        <taxon>Hypocreales</taxon>
        <taxon>Nectriaceae</taxon>
        <taxon>Fusarium</taxon>
        <taxon>Fusarium incarnatum-equiseti species complex</taxon>
    </lineage>
</organism>
<dbReference type="EMBL" id="JAOQBH010000002">
    <property type="protein sequence ID" value="KAJ4140258.1"/>
    <property type="molecule type" value="Genomic_DNA"/>
</dbReference>
<gene>
    <name evidence="1" type="ORF">NW768_001614</name>
</gene>
<dbReference type="PANTHER" id="PTHR45458:SF2">
    <property type="entry name" value="OXIDOREDUCTASE, SHORT CHAIN DEHYDROGENASE_REDUCTASE FAMILY SUPERFAMILY (AFU_ORTHOLOGUE AFUA_3G13450)"/>
    <property type="match status" value="1"/>
</dbReference>
<sequence>MAVILVKQYAEQGGNTVYGTTRSSESPEDFPTDIIWLSGIDLVQPNVGETLVSHLGSSQTIDLLIITVSYFATEDLTMDKGLSWEREQRMYTTSSIAPVFIVHQYC</sequence>
<evidence type="ECO:0000313" key="2">
    <source>
        <dbReference type="Proteomes" id="UP001152024"/>
    </source>
</evidence>
<keyword evidence="2" id="KW-1185">Reference proteome</keyword>
<name>A0ABQ8RR29_FUSEQ</name>
<evidence type="ECO:0000313" key="1">
    <source>
        <dbReference type="EMBL" id="KAJ4140258.1"/>
    </source>
</evidence>
<accession>A0ABQ8RR29</accession>
<dbReference type="PANTHER" id="PTHR45458">
    <property type="entry name" value="SHORT-CHAIN DEHYDROGENASE/REDUCTASE SDR"/>
    <property type="match status" value="1"/>
</dbReference>
<proteinExistence type="predicted"/>
<dbReference type="InterPro" id="IPR052184">
    <property type="entry name" value="SDR_enzymes"/>
</dbReference>